<proteinExistence type="predicted"/>
<reference evidence="1" key="1">
    <citation type="submission" date="2020-03" db="EMBL/GenBank/DDBJ databases">
        <title>The deep terrestrial virosphere.</title>
        <authorList>
            <person name="Holmfeldt K."/>
            <person name="Nilsson E."/>
            <person name="Simone D."/>
            <person name="Lopez-Fernandez M."/>
            <person name="Wu X."/>
            <person name="de Brujin I."/>
            <person name="Lundin D."/>
            <person name="Andersson A."/>
            <person name="Bertilsson S."/>
            <person name="Dopson M."/>
        </authorList>
    </citation>
    <scope>NUCLEOTIDE SEQUENCE</scope>
    <source>
        <strain evidence="1">MM415B06258</strain>
    </source>
</reference>
<evidence type="ECO:0000313" key="1">
    <source>
        <dbReference type="EMBL" id="QJA97442.1"/>
    </source>
</evidence>
<sequence>MWQFLCDSAYDLFHLHDRYGQKTLRGWWVTRKFEWKYLTKP</sequence>
<name>A0A6M3LV96_9ZZZZ</name>
<protein>
    <submittedName>
        <fullName evidence="1">Uncharacterized protein</fullName>
    </submittedName>
</protein>
<organism evidence="1">
    <name type="scientific">viral metagenome</name>
    <dbReference type="NCBI Taxonomy" id="1070528"/>
    <lineage>
        <taxon>unclassified sequences</taxon>
        <taxon>metagenomes</taxon>
        <taxon>organismal metagenomes</taxon>
    </lineage>
</organism>
<dbReference type="EMBL" id="MT143494">
    <property type="protein sequence ID" value="QJA97442.1"/>
    <property type="molecule type" value="Genomic_DNA"/>
</dbReference>
<gene>
    <name evidence="1" type="ORF">MM415B06258_0006</name>
</gene>
<dbReference type="AlphaFoldDB" id="A0A6M3LV96"/>
<accession>A0A6M3LV96</accession>